<evidence type="ECO:0000256" key="6">
    <source>
        <dbReference type="ARBA" id="ARBA00022917"/>
    </source>
</evidence>
<dbReference type="PROSITE" id="PS00178">
    <property type="entry name" value="AA_TRNA_LIGASE_I"/>
    <property type="match status" value="1"/>
</dbReference>
<dbReference type="FunFam" id="1.10.730.10:FF:000011">
    <property type="entry name" value="Leucine--tRNA ligase chloroplastic/mitochondrial"/>
    <property type="match status" value="1"/>
</dbReference>
<dbReference type="InterPro" id="IPR014729">
    <property type="entry name" value="Rossmann-like_a/b/a_fold"/>
</dbReference>
<dbReference type="InterPro" id="IPR013155">
    <property type="entry name" value="M/V/L/I-tRNA-synth_anticd-bd"/>
</dbReference>
<evidence type="ECO:0000256" key="3">
    <source>
        <dbReference type="ARBA" id="ARBA00022598"/>
    </source>
</evidence>
<dbReference type="InterPro" id="IPR001412">
    <property type="entry name" value="aa-tRNA-synth_I_CS"/>
</dbReference>
<evidence type="ECO:0000313" key="15">
    <source>
        <dbReference type="Proteomes" id="UP000321907"/>
    </source>
</evidence>
<keyword evidence="2 9" id="KW-0963">Cytoplasm</keyword>
<feature type="short sequence motif" description="'KMSKS' region" evidence="9">
    <location>
        <begin position="741"/>
        <end position="745"/>
    </location>
</feature>
<keyword evidence="3 9" id="KW-0436">Ligase</keyword>
<organism evidence="14 15">
    <name type="scientific">Neolewinella aurantiaca</name>
    <dbReference type="NCBI Taxonomy" id="2602767"/>
    <lineage>
        <taxon>Bacteria</taxon>
        <taxon>Pseudomonadati</taxon>
        <taxon>Bacteroidota</taxon>
        <taxon>Saprospiria</taxon>
        <taxon>Saprospirales</taxon>
        <taxon>Lewinellaceae</taxon>
        <taxon>Neolewinella</taxon>
    </lineage>
</organism>
<comment type="caution">
    <text evidence="14">The sequence shown here is derived from an EMBL/GenBank/DDBJ whole genome shotgun (WGS) entry which is preliminary data.</text>
</comment>
<feature type="domain" description="Leucyl-tRNA synthetase editing" evidence="13">
    <location>
        <begin position="276"/>
        <end position="455"/>
    </location>
</feature>
<keyword evidence="4 9" id="KW-0547">Nucleotide-binding</keyword>
<keyword evidence="5 9" id="KW-0067">ATP-binding</keyword>
<keyword evidence="6 9" id="KW-0648">Protein biosynthesis</keyword>
<dbReference type="GO" id="GO:0005829">
    <property type="term" value="C:cytosol"/>
    <property type="evidence" value="ECO:0007669"/>
    <property type="project" value="TreeGrafter"/>
</dbReference>
<evidence type="ECO:0000313" key="14">
    <source>
        <dbReference type="EMBL" id="TXF89729.1"/>
    </source>
</evidence>
<dbReference type="Proteomes" id="UP000321907">
    <property type="component" value="Unassembled WGS sequence"/>
</dbReference>
<dbReference type="GO" id="GO:0002161">
    <property type="term" value="F:aminoacyl-tRNA deacylase activity"/>
    <property type="evidence" value="ECO:0007669"/>
    <property type="project" value="InterPro"/>
</dbReference>
<dbReference type="AlphaFoldDB" id="A0A5C7FIQ3"/>
<feature type="domain" description="Methionyl/Valyl/Leucyl/Isoleucyl-tRNA synthetase anticodon-binding" evidence="12">
    <location>
        <begin position="819"/>
        <end position="929"/>
    </location>
</feature>
<dbReference type="PANTHER" id="PTHR43740:SF2">
    <property type="entry name" value="LEUCINE--TRNA LIGASE, MITOCHONDRIAL"/>
    <property type="match status" value="1"/>
</dbReference>
<dbReference type="Gene3D" id="3.90.740.10">
    <property type="entry name" value="Valyl/Leucyl/Isoleucyl-tRNA synthetase, editing domain"/>
    <property type="match status" value="1"/>
</dbReference>
<dbReference type="Pfam" id="PF08264">
    <property type="entry name" value="Anticodon_1"/>
    <property type="match status" value="1"/>
</dbReference>
<evidence type="ECO:0000256" key="5">
    <source>
        <dbReference type="ARBA" id="ARBA00022840"/>
    </source>
</evidence>
<comment type="catalytic activity">
    <reaction evidence="8 9">
        <text>tRNA(Leu) + L-leucine + ATP = L-leucyl-tRNA(Leu) + AMP + diphosphate</text>
        <dbReference type="Rhea" id="RHEA:11688"/>
        <dbReference type="Rhea" id="RHEA-COMP:9613"/>
        <dbReference type="Rhea" id="RHEA-COMP:9622"/>
        <dbReference type="ChEBI" id="CHEBI:30616"/>
        <dbReference type="ChEBI" id="CHEBI:33019"/>
        <dbReference type="ChEBI" id="CHEBI:57427"/>
        <dbReference type="ChEBI" id="CHEBI:78442"/>
        <dbReference type="ChEBI" id="CHEBI:78494"/>
        <dbReference type="ChEBI" id="CHEBI:456215"/>
        <dbReference type="EC" id="6.1.1.4"/>
    </reaction>
</comment>
<evidence type="ECO:0000256" key="9">
    <source>
        <dbReference type="HAMAP-Rule" id="MF_00049"/>
    </source>
</evidence>
<gene>
    <name evidence="9" type="primary">leuS</name>
    <name evidence="14" type="ORF">FUA23_09795</name>
</gene>
<dbReference type="InterPro" id="IPR002300">
    <property type="entry name" value="aa-tRNA-synth_Ia"/>
</dbReference>
<dbReference type="FunFam" id="3.40.50.620:FF:000060">
    <property type="entry name" value="Leucine--tRNA ligase"/>
    <property type="match status" value="1"/>
</dbReference>
<dbReference type="Gene3D" id="3.40.50.620">
    <property type="entry name" value="HUPs"/>
    <property type="match status" value="3"/>
</dbReference>
<accession>A0A5C7FIQ3</accession>
<dbReference type="EC" id="6.1.1.4" evidence="9"/>
<dbReference type="FunFam" id="3.40.50.620:FF:000056">
    <property type="entry name" value="Leucine--tRNA ligase"/>
    <property type="match status" value="1"/>
</dbReference>
<proteinExistence type="inferred from homology"/>
<dbReference type="EMBL" id="VOXD01000012">
    <property type="protein sequence ID" value="TXF89729.1"/>
    <property type="molecule type" value="Genomic_DNA"/>
</dbReference>
<evidence type="ECO:0000256" key="4">
    <source>
        <dbReference type="ARBA" id="ARBA00022741"/>
    </source>
</evidence>
<dbReference type="Pfam" id="PF13603">
    <property type="entry name" value="tRNA-synt_1_2"/>
    <property type="match status" value="1"/>
</dbReference>
<dbReference type="SUPFAM" id="SSF47323">
    <property type="entry name" value="Anticodon-binding domain of a subclass of class I aminoacyl-tRNA synthetases"/>
    <property type="match status" value="1"/>
</dbReference>
<protein>
    <recommendedName>
        <fullName evidence="9">Leucine--tRNA ligase</fullName>
        <ecNumber evidence="9">6.1.1.4</ecNumber>
    </recommendedName>
    <alternativeName>
        <fullName evidence="9">Leucyl-tRNA synthetase</fullName>
        <shortName evidence="9">LeuRS</shortName>
    </alternativeName>
</protein>
<feature type="binding site" evidence="9">
    <location>
        <position position="744"/>
    </location>
    <ligand>
        <name>ATP</name>
        <dbReference type="ChEBI" id="CHEBI:30616"/>
    </ligand>
</feature>
<dbReference type="InterPro" id="IPR009080">
    <property type="entry name" value="tRNAsynth_Ia_anticodon-bd"/>
</dbReference>
<comment type="subcellular location">
    <subcellularLocation>
        <location evidence="9">Cytoplasm</location>
    </subcellularLocation>
</comment>
<dbReference type="RefSeq" id="WP_147930559.1">
    <property type="nucleotide sequence ID" value="NZ_VOXD01000012.1"/>
</dbReference>
<keyword evidence="7 9" id="KW-0030">Aminoacyl-tRNA synthetase</keyword>
<name>A0A5C7FIQ3_9BACT</name>
<dbReference type="GO" id="GO:0005524">
    <property type="term" value="F:ATP binding"/>
    <property type="evidence" value="ECO:0007669"/>
    <property type="project" value="UniProtKB-UniRule"/>
</dbReference>
<dbReference type="PANTHER" id="PTHR43740">
    <property type="entry name" value="LEUCYL-TRNA SYNTHETASE"/>
    <property type="match status" value="1"/>
</dbReference>
<comment type="similarity">
    <text evidence="1 9 10">Belongs to the class-I aminoacyl-tRNA synthetase family.</text>
</comment>
<dbReference type="CDD" id="cd07958">
    <property type="entry name" value="Anticodon_Ia_Leu_BEm"/>
    <property type="match status" value="1"/>
</dbReference>
<dbReference type="GO" id="GO:0004823">
    <property type="term" value="F:leucine-tRNA ligase activity"/>
    <property type="evidence" value="ECO:0007669"/>
    <property type="project" value="UniProtKB-UniRule"/>
</dbReference>
<evidence type="ECO:0000259" key="13">
    <source>
        <dbReference type="Pfam" id="PF13603"/>
    </source>
</evidence>
<dbReference type="OrthoDB" id="9810365at2"/>
<comment type="caution">
    <text evidence="9">Lacks conserved residue(s) required for the propagation of feature annotation.</text>
</comment>
<evidence type="ECO:0000256" key="8">
    <source>
        <dbReference type="ARBA" id="ARBA00047469"/>
    </source>
</evidence>
<dbReference type="Gene3D" id="1.10.730.10">
    <property type="entry name" value="Isoleucyl-tRNA Synthetase, Domain 1"/>
    <property type="match status" value="1"/>
</dbReference>
<feature type="domain" description="Aminoacyl-tRNA synthetase class Ia" evidence="11">
    <location>
        <begin position="11"/>
        <end position="144"/>
    </location>
</feature>
<dbReference type="InterPro" id="IPR009008">
    <property type="entry name" value="Val/Leu/Ile-tRNA-synth_edit"/>
</dbReference>
<evidence type="ECO:0000256" key="10">
    <source>
        <dbReference type="RuleBase" id="RU363035"/>
    </source>
</evidence>
<reference evidence="14 15" key="1">
    <citation type="submission" date="2019-08" db="EMBL/GenBank/DDBJ databases">
        <title>Lewinella sp. strain SSH13 Genome sequencing and assembly.</title>
        <authorList>
            <person name="Kim I."/>
        </authorList>
    </citation>
    <scope>NUCLEOTIDE SEQUENCE [LARGE SCALE GENOMIC DNA]</scope>
    <source>
        <strain evidence="14 15">SSH13</strain>
    </source>
</reference>
<evidence type="ECO:0000256" key="7">
    <source>
        <dbReference type="ARBA" id="ARBA00023146"/>
    </source>
</evidence>
<evidence type="ECO:0000259" key="11">
    <source>
        <dbReference type="Pfam" id="PF00133"/>
    </source>
</evidence>
<dbReference type="HAMAP" id="MF_00049_B">
    <property type="entry name" value="Leu_tRNA_synth_B"/>
    <property type="match status" value="1"/>
</dbReference>
<dbReference type="PRINTS" id="PR00985">
    <property type="entry name" value="TRNASYNTHLEU"/>
</dbReference>
<sequence length="968" mass="109445">MKFDVNAIDKKWQQYWKDHKTYRTTNDKDKPKFYVLDMFPYPSGAGLHVGHPLGYIASDIITRSKRQQGFNVLHPMGFDAFGLPAEQYAIDTGVHPSESTAKNTKRYKEQMESLALSFDWDRAVNTSDPNYYKWTQWIITQVFDSWYDNKADKARPISDLIAHLSSHGTRDLAAAETEPLDISAEAYNAMSAREQSEVLMNYRLAYRGDSSVNWCEALGTVLANDEVKDGRSERGNHPVVQRAMTQWKLRITAYSERLLAGLDTVDFSDGLKAQQRNWIGRSTGAQAFFDIEGHDKQLEVFTTRPDTIFGTTFMVVAPEHDLVPELTTPEQQKEIDDYLAYVGSRSEVDRQAETKVTGAFTGSYCINPFTKKRVPIYISEYVLKDYGTGAIMAVPSDDDRDERFAKKFGIEIIDVIDKSDYPGATNKDKVGKMINSDFLNGLEVADAIKVATEKLVEMGIGQGQVNYRIRDLLFSRQRYWGEPWPIIYDADDVPHAVAPADLPVELPPMDDFRAVAGESPLERATDWKITPAGRRETDTMPATAGSNWYYLRYMDPNNDGEFVAKDVVDYWQDVDLYVGGAEHAVSHLLYSRLTHKFLYDMGKVPTREPYKKLLNQGMIGAPIVSIHLGIMLSEDGQRHPVWIGSGVAENSPLEIEGFGKGHLVLDEAALTRKVPLRMVEETSVDNEMMYRIYKEQIDELASDDAQDAAYFRTVLGQADTFVWETDKNGKQYLELSYQMGKMSKSKHNVINPDDICARYGTDCFRMYEMFLGPIDQAKPWSVSGIDGVYRFLRRFWNLFTSDSDALKVSDAEPAKEEMKVLHTLIKKVSEDIEKLSFNTCVSAFMVATNDLGKMKCNKRAVLEPMTRLIAPFAPHIADELYHALGGEGSVHLAPFPEVEEKWLVKDSFTYPIAFNGKTRLTLDFPAGASKEDIEAAAKENPDVQKQLEGKTIRKVIVVPKRMVNFVVG</sequence>
<dbReference type="Pfam" id="PF00133">
    <property type="entry name" value="tRNA-synt_1"/>
    <property type="match status" value="1"/>
</dbReference>
<dbReference type="SUPFAM" id="SSF52374">
    <property type="entry name" value="Nucleotidylyl transferase"/>
    <property type="match status" value="2"/>
</dbReference>
<keyword evidence="15" id="KW-1185">Reference proteome</keyword>
<evidence type="ECO:0000256" key="1">
    <source>
        <dbReference type="ARBA" id="ARBA00005594"/>
    </source>
</evidence>
<dbReference type="SUPFAM" id="SSF50677">
    <property type="entry name" value="ValRS/IleRS/LeuRS editing domain"/>
    <property type="match status" value="1"/>
</dbReference>
<evidence type="ECO:0000256" key="2">
    <source>
        <dbReference type="ARBA" id="ARBA00022490"/>
    </source>
</evidence>
<evidence type="ECO:0000259" key="12">
    <source>
        <dbReference type="Pfam" id="PF08264"/>
    </source>
</evidence>
<dbReference type="InterPro" id="IPR025709">
    <property type="entry name" value="Leu_tRNA-synth_edit"/>
</dbReference>
<dbReference type="InterPro" id="IPR002302">
    <property type="entry name" value="Leu-tRNA-ligase"/>
</dbReference>
<dbReference type="GO" id="GO:0006429">
    <property type="term" value="P:leucyl-tRNA aminoacylation"/>
    <property type="evidence" value="ECO:0007669"/>
    <property type="project" value="UniProtKB-UniRule"/>
</dbReference>